<comment type="similarity">
    <text evidence="1">Belongs to the Cu-Zn superoxide dismutase family.</text>
</comment>
<keyword evidence="5" id="KW-1133">Transmembrane helix</keyword>
<feature type="coiled-coil region" evidence="4">
    <location>
        <begin position="30"/>
        <end position="57"/>
    </location>
</feature>
<comment type="caution">
    <text evidence="7">The sequence shown here is derived from an EMBL/GenBank/DDBJ whole genome shotgun (WGS) entry which is preliminary data.</text>
</comment>
<reference evidence="7 8" key="1">
    <citation type="journal article" date="2016" name="Nat. Commun.">
        <title>Thousands of microbial genomes shed light on interconnected biogeochemical processes in an aquifer system.</title>
        <authorList>
            <person name="Anantharaman K."/>
            <person name="Brown C.T."/>
            <person name="Hug L.A."/>
            <person name="Sharon I."/>
            <person name="Castelle C.J."/>
            <person name="Probst A.J."/>
            <person name="Thomas B.C."/>
            <person name="Singh A."/>
            <person name="Wilkins M.J."/>
            <person name="Karaoz U."/>
            <person name="Brodie E.L."/>
            <person name="Williams K.H."/>
            <person name="Hubbard S.S."/>
            <person name="Banfield J.F."/>
        </authorList>
    </citation>
    <scope>NUCLEOTIDE SEQUENCE [LARGE SCALE GENOMIC DNA]</scope>
</reference>
<protein>
    <recommendedName>
        <fullName evidence="6">Blue (type 1) copper domain-containing protein</fullName>
    </recommendedName>
</protein>
<organism evidence="7 8">
    <name type="scientific">Candidatus Sungbacteria bacterium RIFCSPLOWO2_01_FULL_47_10</name>
    <dbReference type="NCBI Taxonomy" id="1802276"/>
    <lineage>
        <taxon>Bacteria</taxon>
        <taxon>Candidatus Sungiibacteriota</taxon>
    </lineage>
</organism>
<evidence type="ECO:0000256" key="5">
    <source>
        <dbReference type="SAM" id="Phobius"/>
    </source>
</evidence>
<dbReference type="InterPro" id="IPR036423">
    <property type="entry name" value="SOD-like_Cu/Zn_dom_sf"/>
</dbReference>
<evidence type="ECO:0000313" key="7">
    <source>
        <dbReference type="EMBL" id="OHA07258.1"/>
    </source>
</evidence>
<dbReference type="Gene3D" id="2.60.40.420">
    <property type="entry name" value="Cupredoxins - blue copper proteins"/>
    <property type="match status" value="1"/>
</dbReference>
<dbReference type="EMBL" id="MHQO01000013">
    <property type="protein sequence ID" value="OHA07258.1"/>
    <property type="molecule type" value="Genomic_DNA"/>
</dbReference>
<keyword evidence="5" id="KW-0812">Transmembrane</keyword>
<keyword evidence="3" id="KW-0186">Copper</keyword>
<evidence type="ECO:0000313" key="8">
    <source>
        <dbReference type="Proteomes" id="UP000177982"/>
    </source>
</evidence>
<evidence type="ECO:0000256" key="1">
    <source>
        <dbReference type="ARBA" id="ARBA00010457"/>
    </source>
</evidence>
<dbReference type="Proteomes" id="UP000177982">
    <property type="component" value="Unassembled WGS sequence"/>
</dbReference>
<accession>A0A1G2L6F9</accession>
<dbReference type="GO" id="GO:0005507">
    <property type="term" value="F:copper ion binding"/>
    <property type="evidence" value="ECO:0007669"/>
    <property type="project" value="InterPro"/>
</dbReference>
<dbReference type="GO" id="GO:0009055">
    <property type="term" value="F:electron transfer activity"/>
    <property type="evidence" value="ECO:0007669"/>
    <property type="project" value="InterPro"/>
</dbReference>
<dbReference type="SUPFAM" id="SSF49329">
    <property type="entry name" value="Cu,Zn superoxide dismutase-like"/>
    <property type="match status" value="1"/>
</dbReference>
<dbReference type="AlphaFoldDB" id="A0A1G2L6F9"/>
<dbReference type="InterPro" id="IPR000923">
    <property type="entry name" value="BlueCu_1"/>
</dbReference>
<feature type="domain" description="Blue (type 1) copper" evidence="6">
    <location>
        <begin position="216"/>
        <end position="301"/>
    </location>
</feature>
<name>A0A1G2L6F9_9BACT</name>
<evidence type="ECO:0000256" key="4">
    <source>
        <dbReference type="SAM" id="Coils"/>
    </source>
</evidence>
<sequence length="301" mass="32609">MFQKGIGLPIVLIIIALALGGGGVSYYAVKQQAKKARDLQEKALREGEARLQEIRNERGEMMRHETYVIKLVEQNDSGQTGEVWIGDAGGKAKVTIKLEGMKSLVSQPAHIHGGACPSPGAVKYPLTSVVEGNSVTQLSVPVEDILNGLPLAINVHTSAEDLKTYVACGDISADAIMDTGEAMMNDRAKMESGEMTEGGGVMEGETGMTEEIKTFNIDARNFSFSKKEIRVKRGARVRIDLSSVEGFHDWVVDEFNAKTSRVNTGQKTSVEFIADTAGTFEYYCSVGSHRQFGMAGKLIVE</sequence>
<evidence type="ECO:0000256" key="2">
    <source>
        <dbReference type="ARBA" id="ARBA00022723"/>
    </source>
</evidence>
<evidence type="ECO:0000259" key="6">
    <source>
        <dbReference type="Pfam" id="PF00127"/>
    </source>
</evidence>
<proteinExistence type="inferred from homology"/>
<dbReference type="GO" id="GO:0006801">
    <property type="term" value="P:superoxide metabolic process"/>
    <property type="evidence" value="ECO:0007669"/>
    <property type="project" value="InterPro"/>
</dbReference>
<dbReference type="InterPro" id="IPR008972">
    <property type="entry name" value="Cupredoxin"/>
</dbReference>
<keyword evidence="5" id="KW-0472">Membrane</keyword>
<gene>
    <name evidence="7" type="ORF">A2934_03105</name>
</gene>
<feature type="transmembrane region" description="Helical" evidence="5">
    <location>
        <begin position="6"/>
        <end position="29"/>
    </location>
</feature>
<dbReference type="Pfam" id="PF00127">
    <property type="entry name" value="Copper-bind"/>
    <property type="match status" value="1"/>
</dbReference>
<keyword evidence="2" id="KW-0479">Metal-binding</keyword>
<dbReference type="SUPFAM" id="SSF49503">
    <property type="entry name" value="Cupredoxins"/>
    <property type="match status" value="1"/>
</dbReference>
<evidence type="ECO:0000256" key="3">
    <source>
        <dbReference type="ARBA" id="ARBA00023008"/>
    </source>
</evidence>
<keyword evidence="4" id="KW-0175">Coiled coil</keyword>